<gene>
    <name evidence="3" type="ORF">FDT66_12120</name>
</gene>
<dbReference type="Gene3D" id="3.40.50.2300">
    <property type="match status" value="2"/>
</dbReference>
<comment type="caution">
    <text evidence="3">The sequence shown here is derived from an EMBL/GenBank/DDBJ whole genome shotgun (WGS) entry which is preliminary data.</text>
</comment>
<organism evidence="3 4">
    <name type="scientific">Polaribacter aestuariivivens</name>
    <dbReference type="NCBI Taxonomy" id="2304626"/>
    <lineage>
        <taxon>Bacteria</taxon>
        <taxon>Pseudomonadati</taxon>
        <taxon>Bacteroidota</taxon>
        <taxon>Flavobacteriia</taxon>
        <taxon>Flavobacteriales</taxon>
        <taxon>Flavobacteriaceae</taxon>
    </lineage>
</organism>
<dbReference type="GO" id="GO:0008932">
    <property type="term" value="F:lytic endotransglycosylase activity"/>
    <property type="evidence" value="ECO:0007669"/>
    <property type="project" value="TreeGrafter"/>
</dbReference>
<dbReference type="AlphaFoldDB" id="A0A5S3N242"/>
<protein>
    <submittedName>
        <fullName evidence="3">LysM peptidoglycan-binding domain-containing protein</fullName>
    </submittedName>
</protein>
<dbReference type="EMBL" id="VANR01000006">
    <property type="protein sequence ID" value="TMM29127.1"/>
    <property type="molecule type" value="Genomic_DNA"/>
</dbReference>
<dbReference type="Proteomes" id="UP000307140">
    <property type="component" value="Unassembled WGS sequence"/>
</dbReference>
<reference evidence="3 4" key="1">
    <citation type="submission" date="2019-05" db="EMBL/GenBank/DDBJ databases">
        <title>Polaribacter aestuariivivens sp. nov., isolated from a tidal flat.</title>
        <authorList>
            <person name="Yoon J.-H."/>
        </authorList>
    </citation>
    <scope>NUCLEOTIDE SEQUENCE [LARGE SCALE GENOMIC DNA]</scope>
    <source>
        <strain evidence="3 4">DBTF-3</strain>
    </source>
</reference>
<dbReference type="PROSITE" id="PS51782">
    <property type="entry name" value="LYSM"/>
    <property type="match status" value="2"/>
</dbReference>
<feature type="domain" description="LysM" evidence="2">
    <location>
        <begin position="31"/>
        <end position="74"/>
    </location>
</feature>
<evidence type="ECO:0000259" key="2">
    <source>
        <dbReference type="PROSITE" id="PS51782"/>
    </source>
</evidence>
<sequence length="549" mass="62875">MGIEHMKHLKFFIFLCILTFTVSCGQQKKYIQYKVKKGETITEIASKLDMSARDLMRLNPDVAKKPKENTVIIIPNKKMKNLSNDIVTKNDDKKEDTKGDENDKKEDNIGVDDKERLRNELIAALEKEYKIHEVKKGDTFFSLTRFYNVSKEELIALNPILSEGLKLEQIIKIKPLEEVLDEDEFLYVDEIEEGISLKATLMLPFRAKELDTLKAKEIFGNSKLANIVTDFYMGAEIAIDSLRKQGVKIRLNVFDTESNSTNIKNILAENDLDDNDVIIGPLYSEEVQYLSEKIKTPIVFPIYSKNQASFNSKRIVKTSPDKNLFREKLLSYIKENFHDGNIIVVGDGQSASNFNSSEIERELQSHDSINSITLITPKDGYIKKEKFTDVLKANMKNIVVMTTDDNVIVASAINSLISLPEDVTVRVFTFDKGSAFNRIDNFKLAKIEFTYVSDEFVQEDSYKAKDFNNKYLQKNGVLPSFYATRGFDVTYDVLMRLASGKSLKSTFDEGYSYRVESKFDYTNKLFKITENKGLFIVKFNPDLTLTRVD</sequence>
<evidence type="ECO:0000313" key="3">
    <source>
        <dbReference type="EMBL" id="TMM29127.1"/>
    </source>
</evidence>
<proteinExistence type="predicted"/>
<keyword evidence="4" id="KW-1185">Reference proteome</keyword>
<dbReference type="CDD" id="cd00118">
    <property type="entry name" value="LysM"/>
    <property type="match status" value="2"/>
</dbReference>
<dbReference type="OrthoDB" id="2149800at2"/>
<dbReference type="InterPro" id="IPR018392">
    <property type="entry name" value="LysM"/>
</dbReference>
<dbReference type="Gene3D" id="3.10.350.10">
    <property type="entry name" value="LysM domain"/>
    <property type="match status" value="2"/>
</dbReference>
<dbReference type="PROSITE" id="PS51257">
    <property type="entry name" value="PROKAR_LIPOPROTEIN"/>
    <property type="match status" value="1"/>
</dbReference>
<dbReference type="SUPFAM" id="SSF54106">
    <property type="entry name" value="LysM domain"/>
    <property type="match status" value="2"/>
</dbReference>
<dbReference type="InterPro" id="IPR028082">
    <property type="entry name" value="Peripla_BP_I"/>
</dbReference>
<dbReference type="PANTHER" id="PTHR33734:SF22">
    <property type="entry name" value="MEMBRANE-BOUND LYTIC MUREIN TRANSGLYCOSYLASE D"/>
    <property type="match status" value="1"/>
</dbReference>
<feature type="compositionally biased region" description="Basic and acidic residues" evidence="1">
    <location>
        <begin position="88"/>
        <end position="110"/>
    </location>
</feature>
<feature type="region of interest" description="Disordered" evidence="1">
    <location>
        <begin position="84"/>
        <end position="110"/>
    </location>
</feature>
<feature type="domain" description="LysM" evidence="2">
    <location>
        <begin position="130"/>
        <end position="173"/>
    </location>
</feature>
<accession>A0A5S3N242</accession>
<name>A0A5S3N242_9FLAO</name>
<dbReference type="PANTHER" id="PTHR33734">
    <property type="entry name" value="LYSM DOMAIN-CONTAINING GPI-ANCHORED PROTEIN 2"/>
    <property type="match status" value="1"/>
</dbReference>
<dbReference type="SUPFAM" id="SSF53822">
    <property type="entry name" value="Periplasmic binding protein-like I"/>
    <property type="match status" value="1"/>
</dbReference>
<dbReference type="SMART" id="SM00257">
    <property type="entry name" value="LysM"/>
    <property type="match status" value="2"/>
</dbReference>
<evidence type="ECO:0000256" key="1">
    <source>
        <dbReference type="SAM" id="MobiDB-lite"/>
    </source>
</evidence>
<dbReference type="InterPro" id="IPR036779">
    <property type="entry name" value="LysM_dom_sf"/>
</dbReference>
<evidence type="ECO:0000313" key="4">
    <source>
        <dbReference type="Proteomes" id="UP000307140"/>
    </source>
</evidence>
<dbReference type="Pfam" id="PF01476">
    <property type="entry name" value="LysM"/>
    <property type="match status" value="2"/>
</dbReference>